<organism evidence="2 5">
    <name type="scientific">Rhodococcus opacus</name>
    <name type="common">Nocardia opaca</name>
    <dbReference type="NCBI Taxonomy" id="37919"/>
    <lineage>
        <taxon>Bacteria</taxon>
        <taxon>Bacillati</taxon>
        <taxon>Actinomycetota</taxon>
        <taxon>Actinomycetes</taxon>
        <taxon>Mycobacteriales</taxon>
        <taxon>Nocardiaceae</taxon>
        <taxon>Rhodococcus</taxon>
    </lineage>
</organism>
<evidence type="ECO:0000259" key="1">
    <source>
        <dbReference type="Pfam" id="PF03819"/>
    </source>
</evidence>
<dbReference type="PATRIC" id="fig|37919.13.peg.2080"/>
<reference evidence="2 5" key="1">
    <citation type="submission" date="2014-07" db="EMBL/GenBank/DDBJ databases">
        <authorList>
            <person name="Zhang J.E."/>
            <person name="Yang H."/>
            <person name="Guo J."/>
            <person name="Deng Z."/>
            <person name="Luo H."/>
            <person name="Luo M."/>
            <person name="Zhao B."/>
        </authorList>
    </citation>
    <scope>NUCLEOTIDE SEQUENCE [LARGE SCALE GENOMIC DNA]</scope>
    <source>
        <strain evidence="2 5">1CP</strain>
    </source>
</reference>
<dbReference type="GO" id="GO:0006203">
    <property type="term" value="P:dGTP catabolic process"/>
    <property type="evidence" value="ECO:0007669"/>
    <property type="project" value="TreeGrafter"/>
</dbReference>
<gene>
    <name evidence="3" type="ORF">O4328_00790</name>
    <name evidence="4" type="ORF">Q5707_10565</name>
    <name evidence="2" type="ORF">R1CP_10120</name>
</gene>
<dbReference type="GO" id="GO:0046076">
    <property type="term" value="P:dTTP catabolic process"/>
    <property type="evidence" value="ECO:0007669"/>
    <property type="project" value="TreeGrafter"/>
</dbReference>
<proteinExistence type="predicted"/>
<evidence type="ECO:0000313" key="5">
    <source>
        <dbReference type="Proteomes" id="UP000186108"/>
    </source>
</evidence>
<dbReference type="GO" id="GO:0047429">
    <property type="term" value="F:nucleoside triphosphate diphosphatase activity"/>
    <property type="evidence" value="ECO:0007669"/>
    <property type="project" value="TreeGrafter"/>
</dbReference>
<reference evidence="4" key="3">
    <citation type="submission" date="2023-07" db="EMBL/GenBank/DDBJ databases">
        <title>Genomic analysis of Rhodococcus opacus VOC-14 with glycol ethers degradation activity.</title>
        <authorList>
            <person name="Narkevich D.A."/>
            <person name="Hlushen A.M."/>
            <person name="Akhremchuk A.E."/>
            <person name="Sikolenko M.A."/>
            <person name="Valentovich L.N."/>
        </authorList>
    </citation>
    <scope>NUCLEOTIDE SEQUENCE</scope>
    <source>
        <strain evidence="4">VOC-14</strain>
    </source>
</reference>
<accession>A0A1B1K2F3</accession>
<protein>
    <submittedName>
        <fullName evidence="3">MazG family protein</fullName>
    </submittedName>
    <submittedName>
        <fullName evidence="2">Nucleoside triphosphate pyrophosphohydrolase</fullName>
        <ecNumber evidence="2">3.6.1.19</ecNumber>
    </submittedName>
</protein>
<dbReference type="GO" id="GO:0046047">
    <property type="term" value="P:TTP catabolic process"/>
    <property type="evidence" value="ECO:0007669"/>
    <property type="project" value="TreeGrafter"/>
</dbReference>
<evidence type="ECO:0000313" key="2">
    <source>
        <dbReference type="EMBL" id="ANS26738.1"/>
    </source>
</evidence>
<dbReference type="GO" id="GO:0046081">
    <property type="term" value="P:dUTP catabolic process"/>
    <property type="evidence" value="ECO:0007669"/>
    <property type="project" value="TreeGrafter"/>
</dbReference>
<dbReference type="Proteomes" id="UP001066327">
    <property type="component" value="Unassembled WGS sequence"/>
</dbReference>
<evidence type="ECO:0000313" key="4">
    <source>
        <dbReference type="EMBL" id="WLF49396.1"/>
    </source>
</evidence>
<keyword evidence="6" id="KW-1185">Reference proteome</keyword>
<dbReference type="InterPro" id="IPR048015">
    <property type="entry name" value="NTP-PPase_MazG-like_N"/>
</dbReference>
<dbReference type="EMBL" id="CP130953">
    <property type="protein sequence ID" value="WLF49396.1"/>
    <property type="molecule type" value="Genomic_DNA"/>
</dbReference>
<feature type="domain" description="NTP pyrophosphohydrolase MazG-like" evidence="1">
    <location>
        <begin position="100"/>
        <end position="172"/>
    </location>
</feature>
<name>A0A1B1K2F3_RHOOP</name>
<dbReference type="InterPro" id="IPR004518">
    <property type="entry name" value="MazG-like_dom"/>
</dbReference>
<dbReference type="EC" id="3.6.1.19" evidence="2"/>
<dbReference type="EMBL" id="CP009111">
    <property type="protein sequence ID" value="ANS26738.1"/>
    <property type="molecule type" value="Genomic_DNA"/>
</dbReference>
<dbReference type="Proteomes" id="UP001231166">
    <property type="component" value="Chromosome"/>
</dbReference>
<reference evidence="3" key="2">
    <citation type="submission" date="2022-12" db="EMBL/GenBank/DDBJ databases">
        <authorList>
            <person name="Krivoruchko A.V."/>
            <person name="Elkin A."/>
        </authorList>
    </citation>
    <scope>NUCLEOTIDE SEQUENCE</scope>
    <source>
        <strain evidence="3">IEGM 249</strain>
    </source>
</reference>
<dbReference type="SUPFAM" id="SSF101386">
    <property type="entry name" value="all-alpha NTP pyrophosphatases"/>
    <property type="match status" value="1"/>
</dbReference>
<evidence type="ECO:0000313" key="3">
    <source>
        <dbReference type="EMBL" id="MCZ4582224.1"/>
    </source>
</evidence>
<dbReference type="InterPro" id="IPR011551">
    <property type="entry name" value="NTP_PyrPHydrolase_MazG"/>
</dbReference>
<dbReference type="EMBL" id="JAPWIS010000001">
    <property type="protein sequence ID" value="MCZ4582224.1"/>
    <property type="molecule type" value="Genomic_DNA"/>
</dbReference>
<dbReference type="RefSeq" id="WP_054246036.1">
    <property type="nucleotide sequence ID" value="NZ_CP009111.1"/>
</dbReference>
<dbReference type="PANTHER" id="PTHR30522:SF0">
    <property type="entry name" value="NUCLEOSIDE TRIPHOSPHATE PYROPHOSPHOHYDROLASE"/>
    <property type="match status" value="1"/>
</dbReference>
<dbReference type="GO" id="GO:0046061">
    <property type="term" value="P:dATP catabolic process"/>
    <property type="evidence" value="ECO:0007669"/>
    <property type="project" value="TreeGrafter"/>
</dbReference>
<dbReference type="Gene3D" id="1.10.287.1080">
    <property type="entry name" value="MazG-like"/>
    <property type="match status" value="1"/>
</dbReference>
<sequence length="288" mass="30812">MTVVLLDPLRPTTLPMQAVGVVGDGVEFTDEVPEAVRTLLTEAPGAAVLVSTDPDHPTVREWVASGSRVIAAPKVPGDNLVEAAEVMDRLWSYGGWEVTQTHRTLSHYLVEETYEVLDAIESSEPGDLREELGDLLLQVLFHSRIASASGNFDVDDVAATLVAKLVHRSPHLGEDVVGPIDIAEQERAWEIRKAAEKARSSCLDGVAMSQPAASLAAKVIARARKAGLPSELVPDELESGLVAEAEAETRLRAATHAFITRIRVAENAARAQGKASLGAADWAGHWPS</sequence>
<keyword evidence="2" id="KW-0378">Hydrolase</keyword>
<evidence type="ECO:0000313" key="6">
    <source>
        <dbReference type="Proteomes" id="UP001066327"/>
    </source>
</evidence>
<dbReference type="GO" id="GO:0046052">
    <property type="term" value="P:UTP catabolic process"/>
    <property type="evidence" value="ECO:0007669"/>
    <property type="project" value="TreeGrafter"/>
</dbReference>
<dbReference type="CDD" id="cd11528">
    <property type="entry name" value="NTP-PPase_MazG_Nterm"/>
    <property type="match status" value="1"/>
</dbReference>
<dbReference type="PANTHER" id="PTHR30522">
    <property type="entry name" value="NUCLEOSIDE TRIPHOSPHATE PYROPHOSPHOHYDROLASE"/>
    <property type="match status" value="1"/>
</dbReference>
<dbReference type="Proteomes" id="UP000186108">
    <property type="component" value="Chromosome"/>
</dbReference>
<dbReference type="AlphaFoldDB" id="A0A1B1K2F3"/>
<dbReference type="Pfam" id="PF03819">
    <property type="entry name" value="MazG"/>
    <property type="match status" value="1"/>
</dbReference>